<organism evidence="1">
    <name type="scientific">marine sediment metagenome</name>
    <dbReference type="NCBI Taxonomy" id="412755"/>
    <lineage>
        <taxon>unclassified sequences</taxon>
        <taxon>metagenomes</taxon>
        <taxon>ecological metagenomes</taxon>
    </lineage>
</organism>
<proteinExistence type="predicted"/>
<name>X1W0K6_9ZZZZ</name>
<dbReference type="EMBL" id="BARW01040772">
    <property type="protein sequence ID" value="GAJ20370.1"/>
    <property type="molecule type" value="Genomic_DNA"/>
</dbReference>
<comment type="caution">
    <text evidence="1">The sequence shown here is derived from an EMBL/GenBank/DDBJ whole genome shotgun (WGS) entry which is preliminary data.</text>
</comment>
<sequence>QEEAETVPSLLEEGIPCAQCGRTDVPLMPSGLCEKCAKATGEIAPEEDEEGGNRE</sequence>
<reference evidence="1" key="1">
    <citation type="journal article" date="2014" name="Front. Microbiol.">
        <title>High frequency of phylogenetically diverse reductive dehalogenase-homologous genes in deep subseafloor sedimentary metagenomes.</title>
        <authorList>
            <person name="Kawai M."/>
            <person name="Futagami T."/>
            <person name="Toyoda A."/>
            <person name="Takaki Y."/>
            <person name="Nishi S."/>
            <person name="Hori S."/>
            <person name="Arai W."/>
            <person name="Tsubouchi T."/>
            <person name="Morono Y."/>
            <person name="Uchiyama I."/>
            <person name="Ito T."/>
            <person name="Fujiyama A."/>
            <person name="Inagaki F."/>
            <person name="Takami H."/>
        </authorList>
    </citation>
    <scope>NUCLEOTIDE SEQUENCE</scope>
    <source>
        <strain evidence="1">Expedition CK06-06</strain>
    </source>
</reference>
<feature type="non-terminal residue" evidence="1">
    <location>
        <position position="1"/>
    </location>
</feature>
<gene>
    <name evidence="1" type="ORF">S12H4_61430</name>
</gene>
<protein>
    <submittedName>
        <fullName evidence="1">Uncharacterized protein</fullName>
    </submittedName>
</protein>
<accession>X1W0K6</accession>
<dbReference type="AlphaFoldDB" id="X1W0K6"/>
<evidence type="ECO:0000313" key="1">
    <source>
        <dbReference type="EMBL" id="GAJ20370.1"/>
    </source>
</evidence>